<protein>
    <submittedName>
        <fullName evidence="2">Uncharacterized protein</fullName>
    </submittedName>
</protein>
<dbReference type="GO" id="GO:0004497">
    <property type="term" value="F:monooxygenase activity"/>
    <property type="evidence" value="ECO:0007669"/>
    <property type="project" value="InterPro"/>
</dbReference>
<dbReference type="Proteomes" id="UP000583929">
    <property type="component" value="Unassembled WGS sequence"/>
</dbReference>
<proteinExistence type="predicted"/>
<dbReference type="InterPro" id="IPR001128">
    <property type="entry name" value="Cyt_P450"/>
</dbReference>
<dbReference type="SUPFAM" id="SSF48264">
    <property type="entry name" value="Cytochrome P450"/>
    <property type="match status" value="1"/>
</dbReference>
<dbReference type="PANTHER" id="PTHR24281">
    <property type="entry name" value="STEROID 21-HYDROXYLASE-RELATED"/>
    <property type="match status" value="1"/>
</dbReference>
<gene>
    <name evidence="2" type="ORF">G4B88_015969</name>
</gene>
<organism evidence="2 3">
    <name type="scientific">Cannabis sativa</name>
    <name type="common">Hemp</name>
    <name type="synonym">Marijuana</name>
    <dbReference type="NCBI Taxonomy" id="3483"/>
    <lineage>
        <taxon>Eukaryota</taxon>
        <taxon>Viridiplantae</taxon>
        <taxon>Streptophyta</taxon>
        <taxon>Embryophyta</taxon>
        <taxon>Tracheophyta</taxon>
        <taxon>Spermatophyta</taxon>
        <taxon>Magnoliopsida</taxon>
        <taxon>eudicotyledons</taxon>
        <taxon>Gunneridae</taxon>
        <taxon>Pentapetalae</taxon>
        <taxon>rosids</taxon>
        <taxon>fabids</taxon>
        <taxon>Rosales</taxon>
        <taxon>Cannabaceae</taxon>
        <taxon>Cannabis</taxon>
    </lineage>
</organism>
<feature type="compositionally biased region" description="Basic and acidic residues" evidence="1">
    <location>
        <begin position="1"/>
        <end position="28"/>
    </location>
</feature>
<dbReference type="Pfam" id="PF00067">
    <property type="entry name" value="p450"/>
    <property type="match status" value="1"/>
</dbReference>
<dbReference type="Gene3D" id="1.10.630.10">
    <property type="entry name" value="Cytochrome P450"/>
    <property type="match status" value="1"/>
</dbReference>
<dbReference type="AlphaFoldDB" id="A0A7J6FS03"/>
<dbReference type="GO" id="GO:0020037">
    <property type="term" value="F:heme binding"/>
    <property type="evidence" value="ECO:0007669"/>
    <property type="project" value="InterPro"/>
</dbReference>
<evidence type="ECO:0000313" key="3">
    <source>
        <dbReference type="Proteomes" id="UP000583929"/>
    </source>
</evidence>
<evidence type="ECO:0000313" key="2">
    <source>
        <dbReference type="EMBL" id="KAF4373438.1"/>
    </source>
</evidence>
<reference evidence="2 3" key="1">
    <citation type="journal article" date="2020" name="bioRxiv">
        <title>Sequence and annotation of 42 cannabis genomes reveals extensive copy number variation in cannabinoid synthesis and pathogen resistance genes.</title>
        <authorList>
            <person name="Mckernan K.J."/>
            <person name="Helbert Y."/>
            <person name="Kane L.T."/>
            <person name="Ebling H."/>
            <person name="Zhang L."/>
            <person name="Liu B."/>
            <person name="Eaton Z."/>
            <person name="Mclaughlin S."/>
            <person name="Kingan S."/>
            <person name="Baybayan P."/>
            <person name="Concepcion G."/>
            <person name="Jordan M."/>
            <person name="Riva A."/>
            <person name="Barbazuk W."/>
            <person name="Harkins T."/>
        </authorList>
    </citation>
    <scope>NUCLEOTIDE SEQUENCE [LARGE SCALE GENOMIC DNA]</scope>
    <source>
        <strain evidence="3">cv. Jamaican Lion 4</strain>
        <tissue evidence="2">Leaf</tissue>
    </source>
</reference>
<feature type="region of interest" description="Disordered" evidence="1">
    <location>
        <begin position="1"/>
        <end position="31"/>
    </location>
</feature>
<dbReference type="EMBL" id="JAATIQ010000178">
    <property type="protein sequence ID" value="KAF4373438.1"/>
    <property type="molecule type" value="Genomic_DNA"/>
</dbReference>
<dbReference type="GO" id="GO:0016705">
    <property type="term" value="F:oxidoreductase activity, acting on paired donors, with incorporation or reduction of molecular oxygen"/>
    <property type="evidence" value="ECO:0007669"/>
    <property type="project" value="InterPro"/>
</dbReference>
<evidence type="ECO:0000256" key="1">
    <source>
        <dbReference type="SAM" id="MobiDB-lite"/>
    </source>
</evidence>
<name>A0A7J6FS03_CANSA</name>
<comment type="caution">
    <text evidence="2">The sequence shown here is derived from an EMBL/GenBank/DDBJ whole genome shotgun (WGS) entry which is preliminary data.</text>
</comment>
<accession>A0A7J6FS03</accession>
<keyword evidence="3" id="KW-1185">Reference proteome</keyword>
<dbReference type="InterPro" id="IPR036396">
    <property type="entry name" value="Cyt_P450_sf"/>
</dbReference>
<dbReference type="GO" id="GO:0005506">
    <property type="term" value="F:iron ion binding"/>
    <property type="evidence" value="ECO:0007669"/>
    <property type="project" value="InterPro"/>
</dbReference>
<sequence length="308" mass="33565">MRSKRGEKLKSDSKKLKKDGNRAGHMEMKSQINLPDEVEALEISGTAESAFSFFANQKTLFPLVSSSPTAKPSSPSFHDASHTPITSVSLLIFPLALTCLILVQISESGSPAIKHSAYFLKIAHLTAAIPCFPRFLVPPELPPLFLGLHLLLPFVLSQLLLPGVKVLTSNGGKNVTGVGALSPKFSASSFSEITGIMFKIFFLFFAPHSAQPSSLVKASAQRSPVLLLVPLASIHPFHHPQLPSYPYPITPLELCHRRHVKDSDLPKLTYLQACVKETLRLHPVGPLLLPHRAIESCTVMNYTIPKGS</sequence>